<comment type="caution">
    <text evidence="3">The sequence shown here is derived from an EMBL/GenBank/DDBJ whole genome shotgun (WGS) entry which is preliminary data.</text>
</comment>
<sequence length="263" mass="27760">MRYHSYTLATAMTAGLIAPVLAAAPAQAQLPMPARAPGSAPSPAAAPAPPGGPGAGALIARYDFENNPAIDDSGNGHNLRIVARNRGTVRATPHANGHAVAFPAKCRGGRCPQVVLQTRSAASLNPGPLPLAFGATVLLTPTQTSKGQNIVQKGYSRTSSQYKLQIDGAAGRPSCVLVGVQRPRIRMVRSRVSVADGRWHTLECQRRGRWLRIIVDGVVQGRRPVPVTLAIANWSPLSIGGKGAYHDNDQFHGSVDDVWVRIG</sequence>
<dbReference type="RefSeq" id="WP_242624940.1">
    <property type="nucleotide sequence ID" value="NZ_SHKY01000001.1"/>
</dbReference>
<evidence type="ECO:0000313" key="4">
    <source>
        <dbReference type="Proteomes" id="UP000292564"/>
    </source>
</evidence>
<keyword evidence="2" id="KW-0732">Signal</keyword>
<evidence type="ECO:0000313" key="3">
    <source>
        <dbReference type="EMBL" id="RZU51772.1"/>
    </source>
</evidence>
<dbReference type="InterPro" id="IPR013320">
    <property type="entry name" value="ConA-like_dom_sf"/>
</dbReference>
<dbReference type="CDD" id="cd00110">
    <property type="entry name" value="LamG"/>
    <property type="match status" value="1"/>
</dbReference>
<dbReference type="SUPFAM" id="SSF49899">
    <property type="entry name" value="Concanavalin A-like lectins/glucanases"/>
    <property type="match status" value="1"/>
</dbReference>
<dbReference type="GO" id="GO:0030246">
    <property type="term" value="F:carbohydrate binding"/>
    <property type="evidence" value="ECO:0007669"/>
    <property type="project" value="UniProtKB-KW"/>
</dbReference>
<evidence type="ECO:0000256" key="1">
    <source>
        <dbReference type="SAM" id="MobiDB-lite"/>
    </source>
</evidence>
<feature type="chain" id="PRO_5020854138" evidence="2">
    <location>
        <begin position="29"/>
        <end position="263"/>
    </location>
</feature>
<feature type="signal peptide" evidence="2">
    <location>
        <begin position="1"/>
        <end position="28"/>
    </location>
</feature>
<dbReference type="InterPro" id="IPR001791">
    <property type="entry name" value="Laminin_G"/>
</dbReference>
<proteinExistence type="predicted"/>
<protein>
    <submittedName>
        <fullName evidence="3">Concanavalin A-like lectin/glucanase superfamily protein</fullName>
    </submittedName>
</protein>
<feature type="region of interest" description="Disordered" evidence="1">
    <location>
        <begin position="32"/>
        <end position="52"/>
    </location>
</feature>
<keyword evidence="3" id="KW-0430">Lectin</keyword>
<dbReference type="Proteomes" id="UP000292564">
    <property type="component" value="Unassembled WGS sequence"/>
</dbReference>
<accession>A0A4Q7ZLC8</accession>
<dbReference type="Gene3D" id="2.60.120.200">
    <property type="match status" value="1"/>
</dbReference>
<evidence type="ECO:0000256" key="2">
    <source>
        <dbReference type="SAM" id="SignalP"/>
    </source>
</evidence>
<name>A0A4Q7ZLC8_9ACTN</name>
<dbReference type="EMBL" id="SHKY01000001">
    <property type="protein sequence ID" value="RZU51772.1"/>
    <property type="molecule type" value="Genomic_DNA"/>
</dbReference>
<organism evidence="3 4">
    <name type="scientific">Krasilnikovia cinnamomea</name>
    <dbReference type="NCBI Taxonomy" id="349313"/>
    <lineage>
        <taxon>Bacteria</taxon>
        <taxon>Bacillati</taxon>
        <taxon>Actinomycetota</taxon>
        <taxon>Actinomycetes</taxon>
        <taxon>Micromonosporales</taxon>
        <taxon>Micromonosporaceae</taxon>
        <taxon>Krasilnikovia</taxon>
    </lineage>
</organism>
<gene>
    <name evidence="3" type="ORF">EV385_3606</name>
</gene>
<dbReference type="AlphaFoldDB" id="A0A4Q7ZLC8"/>
<reference evidence="3 4" key="1">
    <citation type="submission" date="2019-02" db="EMBL/GenBank/DDBJ databases">
        <title>Sequencing the genomes of 1000 actinobacteria strains.</title>
        <authorList>
            <person name="Klenk H.-P."/>
        </authorList>
    </citation>
    <scope>NUCLEOTIDE SEQUENCE [LARGE SCALE GENOMIC DNA]</scope>
    <source>
        <strain evidence="3 4">DSM 45162</strain>
    </source>
</reference>
<dbReference type="Pfam" id="PF13385">
    <property type="entry name" value="Laminin_G_3"/>
    <property type="match status" value="1"/>
</dbReference>
<keyword evidence="4" id="KW-1185">Reference proteome</keyword>
<feature type="compositionally biased region" description="Low complexity" evidence="1">
    <location>
        <begin position="32"/>
        <end position="43"/>
    </location>
</feature>